<evidence type="ECO:0000313" key="2">
    <source>
        <dbReference type="EMBL" id="KAJ7329002.1"/>
    </source>
</evidence>
<dbReference type="Gene3D" id="3.90.190.10">
    <property type="entry name" value="Protein tyrosine phosphatase superfamily"/>
    <property type="match status" value="1"/>
</dbReference>
<sequence length="152" mass="17382">MSIRVPGNYTWESSQKPENKAKNRYKNIIPYDHTRVTLAEVDGFPGSDYINANFIDGYNHHCKFIATQGPVANTFGDFWRTVWDQGVCVIVMVTNIVEGGRVSRIRELLISLRRKAVAIILAAISILRSINSGFKSEFEKWASWRHVPHKFV</sequence>
<name>A0A9X0CFH0_9CNID</name>
<dbReference type="GO" id="GO:0004725">
    <property type="term" value="F:protein tyrosine phosphatase activity"/>
    <property type="evidence" value="ECO:0007669"/>
    <property type="project" value="InterPro"/>
</dbReference>
<protein>
    <recommendedName>
        <fullName evidence="1">Tyrosine-protein phosphatase domain-containing protein</fullName>
    </recommendedName>
</protein>
<dbReference type="PRINTS" id="PR00700">
    <property type="entry name" value="PRTYPHPHTASE"/>
</dbReference>
<dbReference type="EMBL" id="MU827794">
    <property type="protein sequence ID" value="KAJ7329002.1"/>
    <property type="molecule type" value="Genomic_DNA"/>
</dbReference>
<dbReference type="SMART" id="SM00194">
    <property type="entry name" value="PTPc"/>
    <property type="match status" value="1"/>
</dbReference>
<gene>
    <name evidence="2" type="ORF">OS493_023294</name>
</gene>
<dbReference type="OrthoDB" id="5948105at2759"/>
<dbReference type="PANTHER" id="PTHR19134">
    <property type="entry name" value="RECEPTOR-TYPE TYROSINE-PROTEIN PHOSPHATASE"/>
    <property type="match status" value="1"/>
</dbReference>
<feature type="domain" description="Tyrosine-protein phosphatase" evidence="1">
    <location>
        <begin position="1"/>
        <end position="98"/>
    </location>
</feature>
<dbReference type="InterPro" id="IPR050348">
    <property type="entry name" value="Protein-Tyr_Phosphatase"/>
</dbReference>
<dbReference type="InterPro" id="IPR000242">
    <property type="entry name" value="PTP_cat"/>
</dbReference>
<dbReference type="PANTHER" id="PTHR19134:SF536">
    <property type="entry name" value="TYROSINE-PROTEIN PHOSPHATASE DOMAIN-CONTAINING PROTEIN"/>
    <property type="match status" value="1"/>
</dbReference>
<dbReference type="Proteomes" id="UP001163046">
    <property type="component" value="Unassembled WGS sequence"/>
</dbReference>
<organism evidence="2 3">
    <name type="scientific">Desmophyllum pertusum</name>
    <dbReference type="NCBI Taxonomy" id="174260"/>
    <lineage>
        <taxon>Eukaryota</taxon>
        <taxon>Metazoa</taxon>
        <taxon>Cnidaria</taxon>
        <taxon>Anthozoa</taxon>
        <taxon>Hexacorallia</taxon>
        <taxon>Scleractinia</taxon>
        <taxon>Caryophylliina</taxon>
        <taxon>Caryophylliidae</taxon>
        <taxon>Desmophyllum</taxon>
    </lineage>
</organism>
<proteinExistence type="predicted"/>
<dbReference type="Pfam" id="PF00102">
    <property type="entry name" value="Y_phosphatase"/>
    <property type="match status" value="1"/>
</dbReference>
<accession>A0A9X0CFH0</accession>
<evidence type="ECO:0000259" key="1">
    <source>
        <dbReference type="PROSITE" id="PS50055"/>
    </source>
</evidence>
<comment type="caution">
    <text evidence="2">The sequence shown here is derived from an EMBL/GenBank/DDBJ whole genome shotgun (WGS) entry which is preliminary data.</text>
</comment>
<dbReference type="SUPFAM" id="SSF52799">
    <property type="entry name" value="(Phosphotyrosine protein) phosphatases II"/>
    <property type="match status" value="1"/>
</dbReference>
<keyword evidence="3" id="KW-1185">Reference proteome</keyword>
<dbReference type="PROSITE" id="PS50055">
    <property type="entry name" value="TYR_PHOSPHATASE_PTP"/>
    <property type="match status" value="1"/>
</dbReference>
<evidence type="ECO:0000313" key="3">
    <source>
        <dbReference type="Proteomes" id="UP001163046"/>
    </source>
</evidence>
<dbReference type="AlphaFoldDB" id="A0A9X0CFH0"/>
<reference evidence="2" key="1">
    <citation type="submission" date="2023-01" db="EMBL/GenBank/DDBJ databases">
        <title>Genome assembly of the deep-sea coral Lophelia pertusa.</title>
        <authorList>
            <person name="Herrera S."/>
            <person name="Cordes E."/>
        </authorList>
    </citation>
    <scope>NUCLEOTIDE SEQUENCE</scope>
    <source>
        <strain evidence="2">USNM1676648</strain>
        <tissue evidence="2">Polyp</tissue>
    </source>
</reference>
<dbReference type="InterPro" id="IPR029021">
    <property type="entry name" value="Prot-tyrosine_phosphatase-like"/>
</dbReference>